<dbReference type="InterPro" id="IPR021139">
    <property type="entry name" value="NYN"/>
</dbReference>
<sequence length="134" mass="14888">MSAFPGNFAAAELGVFWDLEDCKMSENVSASETLQNIRLAISSSGHHGTVSIRAYGDMTGLEFPSDGIKVNHFPAGERFARARHTKMLEDIVSWSGEHPEPSNLMLILKEPSQDLLEIVELLKSRKNYMVHSVN</sequence>
<dbReference type="PANTHER" id="PTHR14379">
    <property type="entry name" value="LIMKAIN B LKAP"/>
    <property type="match status" value="1"/>
</dbReference>
<dbReference type="GO" id="GO:0010468">
    <property type="term" value="P:regulation of gene expression"/>
    <property type="evidence" value="ECO:0007669"/>
    <property type="project" value="InterPro"/>
</dbReference>
<dbReference type="GO" id="GO:0004540">
    <property type="term" value="F:RNA nuclease activity"/>
    <property type="evidence" value="ECO:0007669"/>
    <property type="project" value="InterPro"/>
</dbReference>
<feature type="domain" description="NYN" evidence="1">
    <location>
        <begin position="13"/>
        <end position="130"/>
    </location>
</feature>
<organism evidence="2 3">
    <name type="scientific">Arabis alpina</name>
    <name type="common">Alpine rock-cress</name>
    <dbReference type="NCBI Taxonomy" id="50452"/>
    <lineage>
        <taxon>Eukaryota</taxon>
        <taxon>Viridiplantae</taxon>
        <taxon>Streptophyta</taxon>
        <taxon>Embryophyta</taxon>
        <taxon>Tracheophyta</taxon>
        <taxon>Spermatophyta</taxon>
        <taxon>Magnoliopsida</taxon>
        <taxon>eudicotyledons</taxon>
        <taxon>Gunneridae</taxon>
        <taxon>Pentapetalae</taxon>
        <taxon>rosids</taxon>
        <taxon>malvids</taxon>
        <taxon>Brassicales</taxon>
        <taxon>Brassicaceae</taxon>
        <taxon>Arabideae</taxon>
        <taxon>Arabis</taxon>
    </lineage>
</organism>
<dbReference type="GO" id="GO:0005777">
    <property type="term" value="C:peroxisome"/>
    <property type="evidence" value="ECO:0007669"/>
    <property type="project" value="InterPro"/>
</dbReference>
<reference evidence="3" key="1">
    <citation type="journal article" date="2015" name="Nat. Plants">
        <title>Genome expansion of Arabis alpina linked with retrotransposition and reduced symmetric DNA methylation.</title>
        <authorList>
            <person name="Willing E.M."/>
            <person name="Rawat V."/>
            <person name="Mandakova T."/>
            <person name="Maumus F."/>
            <person name="James G.V."/>
            <person name="Nordstroem K.J."/>
            <person name="Becker C."/>
            <person name="Warthmann N."/>
            <person name="Chica C."/>
            <person name="Szarzynska B."/>
            <person name="Zytnicki M."/>
            <person name="Albani M.C."/>
            <person name="Kiefer C."/>
            <person name="Bergonzi S."/>
            <person name="Castaings L."/>
            <person name="Mateos J.L."/>
            <person name="Berns M.C."/>
            <person name="Bujdoso N."/>
            <person name="Piofczyk T."/>
            <person name="de Lorenzo L."/>
            <person name="Barrero-Sicilia C."/>
            <person name="Mateos I."/>
            <person name="Piednoel M."/>
            <person name="Hagmann J."/>
            <person name="Chen-Min-Tao R."/>
            <person name="Iglesias-Fernandez R."/>
            <person name="Schuster S.C."/>
            <person name="Alonso-Blanco C."/>
            <person name="Roudier F."/>
            <person name="Carbonero P."/>
            <person name="Paz-Ares J."/>
            <person name="Davis S.J."/>
            <person name="Pecinka A."/>
            <person name="Quesneville H."/>
            <person name="Colot V."/>
            <person name="Lysak M.A."/>
            <person name="Weigel D."/>
            <person name="Coupland G."/>
            <person name="Schneeberger K."/>
        </authorList>
    </citation>
    <scope>NUCLEOTIDE SEQUENCE [LARGE SCALE GENOMIC DNA]</scope>
    <source>
        <strain evidence="3">cv. Pajares</strain>
    </source>
</reference>
<dbReference type="AlphaFoldDB" id="A0A087GZT6"/>
<keyword evidence="3" id="KW-1185">Reference proteome</keyword>
<evidence type="ECO:0000313" key="2">
    <source>
        <dbReference type="EMBL" id="KFK35388.1"/>
    </source>
</evidence>
<proteinExistence type="predicted"/>
<name>A0A087GZT6_ARAAL</name>
<accession>A0A087GZT6</accession>
<dbReference type="Pfam" id="PF01936">
    <property type="entry name" value="NYN"/>
    <property type="match status" value="1"/>
</dbReference>
<dbReference type="PANTHER" id="PTHR14379:SF57">
    <property type="entry name" value="NYN DOMAIN-CONTAINING PROTEIN"/>
    <property type="match status" value="1"/>
</dbReference>
<protein>
    <recommendedName>
        <fullName evidence="1">NYN domain-containing protein</fullName>
    </recommendedName>
</protein>
<evidence type="ECO:0000313" key="3">
    <source>
        <dbReference type="Proteomes" id="UP000029120"/>
    </source>
</evidence>
<dbReference type="Gramene" id="KFK35388">
    <property type="protein sequence ID" value="KFK35388"/>
    <property type="gene ID" value="AALP_AA5G278700"/>
</dbReference>
<dbReference type="OrthoDB" id="549353at2759"/>
<dbReference type="InterPro" id="IPR024768">
    <property type="entry name" value="Marf1"/>
</dbReference>
<evidence type="ECO:0000259" key="1">
    <source>
        <dbReference type="Pfam" id="PF01936"/>
    </source>
</evidence>
<dbReference type="Proteomes" id="UP000029120">
    <property type="component" value="Chromosome 5"/>
</dbReference>
<dbReference type="OMA" id="ARHTKML"/>
<gene>
    <name evidence="2" type="ordered locus">AALP_Aa5g278700</name>
</gene>
<dbReference type="EMBL" id="CM002873">
    <property type="protein sequence ID" value="KFK35388.1"/>
    <property type="molecule type" value="Genomic_DNA"/>
</dbReference>
<dbReference type="CDD" id="cd10910">
    <property type="entry name" value="PIN_limkain_b1_N_like"/>
    <property type="match status" value="1"/>
</dbReference>